<evidence type="ECO:0000313" key="3">
    <source>
        <dbReference type="Proteomes" id="UP000006753"/>
    </source>
</evidence>
<dbReference type="EMBL" id="JH921443">
    <property type="protein sequence ID" value="EKD14972.1"/>
    <property type="molecule type" value="Genomic_DNA"/>
</dbReference>
<dbReference type="InParanoid" id="K1WRD5"/>
<dbReference type="KEGG" id="mbe:MBM_06733"/>
<dbReference type="RefSeq" id="XP_007294622.1">
    <property type="nucleotide sequence ID" value="XM_007294560.1"/>
</dbReference>
<reference evidence="2 3" key="1">
    <citation type="journal article" date="2012" name="BMC Genomics">
        <title>Sequencing the genome of Marssonina brunnea reveals fungus-poplar co-evolution.</title>
        <authorList>
            <person name="Zhu S."/>
            <person name="Cao Y.-Z."/>
            <person name="Jiang C."/>
            <person name="Tan B.-Y."/>
            <person name="Wang Z."/>
            <person name="Feng S."/>
            <person name="Zhang L."/>
            <person name="Su X.-H."/>
            <person name="Brejova B."/>
            <person name="Vinar T."/>
            <person name="Xu M."/>
            <person name="Wang M.-X."/>
            <person name="Zhang S.-G."/>
            <person name="Huang M.-R."/>
            <person name="Wu R."/>
            <person name="Zhou Y."/>
        </authorList>
    </citation>
    <scope>NUCLEOTIDE SEQUENCE [LARGE SCALE GENOMIC DNA]</scope>
    <source>
        <strain evidence="2 3">MB_m1</strain>
    </source>
</reference>
<name>K1WRD5_MARBU</name>
<dbReference type="OrthoDB" id="3500316at2759"/>
<dbReference type="HOGENOM" id="CLU_456397_0_0_1"/>
<feature type="compositionally biased region" description="Basic and acidic residues" evidence="1">
    <location>
        <begin position="543"/>
        <end position="556"/>
    </location>
</feature>
<evidence type="ECO:0000313" key="2">
    <source>
        <dbReference type="EMBL" id="EKD14972.1"/>
    </source>
</evidence>
<sequence>MASNSSTSLPGFPFKSPYDKTSESNASTPIPLPDNVATNIKASRTSSTELTDHGPLRYSRTNSVNTIVNVDFDVKFSNVSSPPEVDGPDIAISTWEAPGNDRIFPHFSHGCPNKEAHELGTFCEECRGIGMPWGAELPVYHTEDNLALLHGPPGTLVDHVLLADEEAVAVLSIVASMDVRGRLYSKVDGLPKLMRRFPESVYAGQNIADLHRSLLRVTGPEHELIEAHMIVEETLRDPHLTWETLGNRIYNHMLSVAPVLHYGLSAEEIAAPLIYEERKIPKSKNSKGMWKAPPKTDDDSKWEFCPGSDTSLIIVGKPEPQKFFLIRQKKNNPNIKDCRQYPGWETFDWNDPDLVELMNKARRQILHRTTGGTYPKALIWTQAEKDVLKGLIKVVLDSGVAPKDIKWDPIAEGLFKHFEGKIQPKGSPFAQNQHLNKDGSIEPPRLKFAKKLRQDREGCPNRKGQTVKTQAHKYGDIALMLRMAAPKNQQQASDSDSDDLDDSDDEQPNGATSSKINRAKKNTAKSATAITKVTKQVKKKTVVKMEAHEPDSDIGKIDAPSPRLRGLNKRDRSPGGGASDPDVSGTPRYSKLIRTERH</sequence>
<dbReference type="Proteomes" id="UP000006753">
    <property type="component" value="Unassembled WGS sequence"/>
</dbReference>
<accession>K1WRD5</accession>
<dbReference type="GeneID" id="18762668"/>
<proteinExistence type="predicted"/>
<organism evidence="2 3">
    <name type="scientific">Marssonina brunnea f. sp. multigermtubi (strain MB_m1)</name>
    <name type="common">Marssonina leaf spot fungus</name>
    <dbReference type="NCBI Taxonomy" id="1072389"/>
    <lineage>
        <taxon>Eukaryota</taxon>
        <taxon>Fungi</taxon>
        <taxon>Dikarya</taxon>
        <taxon>Ascomycota</taxon>
        <taxon>Pezizomycotina</taxon>
        <taxon>Leotiomycetes</taxon>
        <taxon>Helotiales</taxon>
        <taxon>Drepanopezizaceae</taxon>
        <taxon>Drepanopeziza</taxon>
    </lineage>
</organism>
<keyword evidence="3" id="KW-1185">Reference proteome</keyword>
<feature type="region of interest" description="Disordered" evidence="1">
    <location>
        <begin position="485"/>
        <end position="598"/>
    </location>
</feature>
<feature type="compositionally biased region" description="Acidic residues" evidence="1">
    <location>
        <begin position="495"/>
        <end position="507"/>
    </location>
</feature>
<evidence type="ECO:0000256" key="1">
    <source>
        <dbReference type="SAM" id="MobiDB-lite"/>
    </source>
</evidence>
<feature type="region of interest" description="Disordered" evidence="1">
    <location>
        <begin position="425"/>
        <end position="444"/>
    </location>
</feature>
<protein>
    <submittedName>
        <fullName evidence="2">Uncharacterized protein</fullName>
    </submittedName>
</protein>
<gene>
    <name evidence="2" type="ORF">MBM_06733</name>
</gene>
<dbReference type="AlphaFoldDB" id="K1WRD5"/>
<feature type="region of interest" description="Disordered" evidence="1">
    <location>
        <begin position="1"/>
        <end position="58"/>
    </location>
</feature>
<feature type="compositionally biased region" description="Polar residues" evidence="1">
    <location>
        <begin position="36"/>
        <end position="49"/>
    </location>
</feature>